<keyword evidence="2" id="KW-1185">Reference proteome</keyword>
<dbReference type="AlphaFoldDB" id="C6WP64"/>
<dbReference type="PROSITE" id="PS51257">
    <property type="entry name" value="PROKAR_LIPOPROTEIN"/>
    <property type="match status" value="1"/>
</dbReference>
<dbReference type="HOGENOM" id="CLU_1745777_0_0_11"/>
<sequence length="149" mass="15638">MRVTWVLVVLLALSAGCWRESAGVRVEFDETLGTAILDLAHSDGVRPLKELAPGDWTTVRVLIGPALGERVAAELGVAEGLEGDGTYRGGYAQDGNLLAFRRGDEVARVVGLGRLAVLGAGEYPADVVLRARDGAITMTDPAGRPVGSR</sequence>
<evidence type="ECO:0000313" key="2">
    <source>
        <dbReference type="Proteomes" id="UP000002213"/>
    </source>
</evidence>
<accession>C6WP64</accession>
<dbReference type="Proteomes" id="UP000002213">
    <property type="component" value="Chromosome"/>
</dbReference>
<name>C6WP64_ACTMD</name>
<dbReference type="STRING" id="446462.Amir_4737"/>
<organism evidence="1 2">
    <name type="scientific">Actinosynnema mirum (strain ATCC 29888 / DSM 43827 / JCM 3225 / NBRC 14064 / NCIMB 13271 / NRRL B-12336 / IMRU 3971 / 101)</name>
    <dbReference type="NCBI Taxonomy" id="446462"/>
    <lineage>
        <taxon>Bacteria</taxon>
        <taxon>Bacillati</taxon>
        <taxon>Actinomycetota</taxon>
        <taxon>Actinomycetes</taxon>
        <taxon>Pseudonocardiales</taxon>
        <taxon>Pseudonocardiaceae</taxon>
        <taxon>Actinosynnema</taxon>
    </lineage>
</organism>
<proteinExistence type="predicted"/>
<dbReference type="EMBL" id="CP001630">
    <property type="protein sequence ID" value="ACU38566.1"/>
    <property type="molecule type" value="Genomic_DNA"/>
</dbReference>
<gene>
    <name evidence="1" type="ordered locus">Amir_4737</name>
</gene>
<evidence type="ECO:0000313" key="1">
    <source>
        <dbReference type="EMBL" id="ACU38566.1"/>
    </source>
</evidence>
<dbReference type="eggNOG" id="ENOG50329SA">
    <property type="taxonomic scope" value="Bacteria"/>
</dbReference>
<reference evidence="1 2" key="1">
    <citation type="journal article" date="2009" name="Stand. Genomic Sci.">
        <title>Complete genome sequence of Actinosynnema mirum type strain (101).</title>
        <authorList>
            <person name="Land M."/>
            <person name="Lapidus A."/>
            <person name="Mayilraj S."/>
            <person name="Chen F."/>
            <person name="Copeland A."/>
            <person name="Del Rio T.G."/>
            <person name="Nolan M."/>
            <person name="Lucas S."/>
            <person name="Tice H."/>
            <person name="Cheng J.F."/>
            <person name="Chertkov O."/>
            <person name="Bruce D."/>
            <person name="Goodwin L."/>
            <person name="Pitluck S."/>
            <person name="Rohde M."/>
            <person name="Goker M."/>
            <person name="Pati A."/>
            <person name="Ivanova N."/>
            <person name="Mavromatis K."/>
            <person name="Chen A."/>
            <person name="Palaniappan K."/>
            <person name="Hauser L."/>
            <person name="Chang Y.J."/>
            <person name="Jeffries C.C."/>
            <person name="Brettin T."/>
            <person name="Detter J.C."/>
            <person name="Han C."/>
            <person name="Chain P."/>
            <person name="Tindall B.J."/>
            <person name="Bristow J."/>
            <person name="Eisen J.A."/>
            <person name="Markowitz V."/>
            <person name="Hugenholtz P."/>
            <person name="Kyrpides N.C."/>
            <person name="Klenk H.P."/>
        </authorList>
    </citation>
    <scope>NUCLEOTIDE SEQUENCE [LARGE SCALE GENOMIC DNA]</scope>
    <source>
        <strain evidence="2">ATCC 29888 / DSM 43827 / JCM 3225 / NBRC 14064 / NCIMB 13271 / NRRL B-12336 / IMRU 3971 / 101</strain>
    </source>
</reference>
<protein>
    <submittedName>
        <fullName evidence="1">Uncharacterized protein</fullName>
    </submittedName>
</protein>
<dbReference type="KEGG" id="ami:Amir_4737"/>
<dbReference type="RefSeq" id="WP_015803453.1">
    <property type="nucleotide sequence ID" value="NC_013093.1"/>
</dbReference>